<dbReference type="RefSeq" id="WP_381079788.1">
    <property type="nucleotide sequence ID" value="NZ_JBHUDX010000019.1"/>
</dbReference>
<dbReference type="SUPFAM" id="SSF51161">
    <property type="entry name" value="Trimeric LpxA-like enzymes"/>
    <property type="match status" value="1"/>
</dbReference>
<accession>A0ABW4IN99</accession>
<name>A0ABW4IN99_9ACTN</name>
<dbReference type="InterPro" id="IPR011004">
    <property type="entry name" value="Trimer_LpxA-like_sf"/>
</dbReference>
<reference evidence="2" key="1">
    <citation type="journal article" date="2019" name="Int. J. Syst. Evol. Microbiol.">
        <title>The Global Catalogue of Microorganisms (GCM) 10K type strain sequencing project: providing services to taxonomists for standard genome sequencing and annotation.</title>
        <authorList>
            <consortium name="The Broad Institute Genomics Platform"/>
            <consortium name="The Broad Institute Genome Sequencing Center for Infectious Disease"/>
            <person name="Wu L."/>
            <person name="Ma J."/>
        </authorList>
    </citation>
    <scope>NUCLEOTIDE SEQUENCE [LARGE SCALE GENOMIC DNA]</scope>
    <source>
        <strain evidence="2">CGMCC 1.12470</strain>
    </source>
</reference>
<dbReference type="Proteomes" id="UP001597261">
    <property type="component" value="Unassembled WGS sequence"/>
</dbReference>
<proteinExistence type="predicted"/>
<dbReference type="EMBL" id="JBHUDX010000019">
    <property type="protein sequence ID" value="MFD1658041.1"/>
    <property type="molecule type" value="Genomic_DNA"/>
</dbReference>
<gene>
    <name evidence="1" type="ORF">ACFSL4_07345</name>
</gene>
<evidence type="ECO:0000313" key="2">
    <source>
        <dbReference type="Proteomes" id="UP001597261"/>
    </source>
</evidence>
<keyword evidence="2" id="KW-1185">Reference proteome</keyword>
<protein>
    <submittedName>
        <fullName evidence="1">Uncharacterized protein</fullName>
    </submittedName>
</protein>
<organism evidence="1 2">
    <name type="scientific">Streptomyces caeni</name>
    <dbReference type="NCBI Taxonomy" id="2307231"/>
    <lineage>
        <taxon>Bacteria</taxon>
        <taxon>Bacillati</taxon>
        <taxon>Actinomycetota</taxon>
        <taxon>Actinomycetes</taxon>
        <taxon>Kitasatosporales</taxon>
        <taxon>Streptomycetaceae</taxon>
        <taxon>Streptomyces</taxon>
    </lineage>
</organism>
<evidence type="ECO:0000313" key="1">
    <source>
        <dbReference type="EMBL" id="MFD1658041.1"/>
    </source>
</evidence>
<sequence length="65" mass="6697">MSGADVDKTAVPGPGTVVWHLAQVREGARVGAECTLGRGARAGAGVRTRDLTFMESCGLLKEVSP</sequence>
<comment type="caution">
    <text evidence="1">The sequence shown here is derived from an EMBL/GenBank/DDBJ whole genome shotgun (WGS) entry which is preliminary data.</text>
</comment>